<dbReference type="EMBL" id="JAXOVC010000010">
    <property type="protein sequence ID" value="KAK4496775.1"/>
    <property type="molecule type" value="Genomic_DNA"/>
</dbReference>
<keyword evidence="3" id="KW-1185">Reference proteome</keyword>
<name>A0ABR0E5S0_ZASCE</name>
<dbReference type="Gene3D" id="3.50.40.10">
    <property type="entry name" value="Phenylalanyl-trna Synthetase, Chain B, domain 3"/>
    <property type="match status" value="1"/>
</dbReference>
<sequence>MASKLKAFLDGAHIAPEVFTLRPDYRCLLIALENVPTGPSDNASEALLQDAESTAKATLAKTPVTDLPHVAAWRQAYKQFGAKSKFRNSLEALTRRVDAGLPRVNRLTDTYNAVSVKHQIPLGGEDLDKYDGSPFLKRSAGDEKFETKEGGEPVVEHPDVGEVVWCDSSGVTCRRWNWRQGTRTALAADTTRLLIIMDALDPFSNEALNAAADELVTALSQGSSDVLVERRFLGNS</sequence>
<organism evidence="2 3">
    <name type="scientific">Zasmidium cellare</name>
    <name type="common">Wine cellar mold</name>
    <name type="synonym">Racodium cellare</name>
    <dbReference type="NCBI Taxonomy" id="395010"/>
    <lineage>
        <taxon>Eukaryota</taxon>
        <taxon>Fungi</taxon>
        <taxon>Dikarya</taxon>
        <taxon>Ascomycota</taxon>
        <taxon>Pezizomycotina</taxon>
        <taxon>Dothideomycetes</taxon>
        <taxon>Dothideomycetidae</taxon>
        <taxon>Mycosphaerellales</taxon>
        <taxon>Mycosphaerellaceae</taxon>
        <taxon>Zasmidium</taxon>
    </lineage>
</organism>
<comment type="caution">
    <text evidence="2">The sequence shown here is derived from an EMBL/GenBank/DDBJ whole genome shotgun (WGS) entry which is preliminary data.</text>
</comment>
<evidence type="ECO:0000259" key="1">
    <source>
        <dbReference type="SMART" id="SM00873"/>
    </source>
</evidence>
<accession>A0ABR0E5S0</accession>
<dbReference type="SUPFAM" id="SSF56037">
    <property type="entry name" value="PheT/TilS domain"/>
    <property type="match status" value="1"/>
</dbReference>
<protein>
    <recommendedName>
        <fullName evidence="1">B3/B4 tRNA-binding domain-containing protein</fullName>
    </recommendedName>
</protein>
<feature type="domain" description="B3/B4 tRNA-binding" evidence="1">
    <location>
        <begin position="71"/>
        <end position="224"/>
    </location>
</feature>
<dbReference type="Pfam" id="PF03483">
    <property type="entry name" value="B3_4"/>
    <property type="match status" value="1"/>
</dbReference>
<reference evidence="2 3" key="1">
    <citation type="journal article" date="2023" name="G3 (Bethesda)">
        <title>A chromosome-level genome assembly of Zasmidium syzygii isolated from banana leaves.</title>
        <authorList>
            <person name="van Westerhoven A.C."/>
            <person name="Mehrabi R."/>
            <person name="Talebi R."/>
            <person name="Steentjes M.B.F."/>
            <person name="Corcolon B."/>
            <person name="Chong P.A."/>
            <person name="Kema G.H.J."/>
            <person name="Seidl M.F."/>
        </authorList>
    </citation>
    <scope>NUCLEOTIDE SEQUENCE [LARGE SCALE GENOMIC DNA]</scope>
    <source>
        <strain evidence="2 3">P124</strain>
    </source>
</reference>
<dbReference type="InterPro" id="IPR020825">
    <property type="entry name" value="Phe-tRNA_synthase-like_B3/B4"/>
</dbReference>
<proteinExistence type="predicted"/>
<dbReference type="Proteomes" id="UP001305779">
    <property type="component" value="Unassembled WGS sequence"/>
</dbReference>
<evidence type="ECO:0000313" key="2">
    <source>
        <dbReference type="EMBL" id="KAK4496775.1"/>
    </source>
</evidence>
<dbReference type="SMART" id="SM00873">
    <property type="entry name" value="B3_4"/>
    <property type="match status" value="1"/>
</dbReference>
<dbReference type="PANTHER" id="PTHR39209:SF2">
    <property type="entry name" value="CYTOPLASMIC PROTEIN"/>
    <property type="match status" value="1"/>
</dbReference>
<gene>
    <name evidence="2" type="ORF">PRZ48_012758</name>
</gene>
<dbReference type="InterPro" id="IPR005146">
    <property type="entry name" value="B3/B4_tRNA-bd"/>
</dbReference>
<evidence type="ECO:0000313" key="3">
    <source>
        <dbReference type="Proteomes" id="UP001305779"/>
    </source>
</evidence>
<dbReference type="PANTHER" id="PTHR39209">
    <property type="match status" value="1"/>
</dbReference>